<dbReference type="EMBL" id="JATAAI010000044">
    <property type="protein sequence ID" value="KAK1733827.1"/>
    <property type="molecule type" value="Genomic_DNA"/>
</dbReference>
<keyword evidence="3" id="KW-1185">Reference proteome</keyword>
<dbReference type="Proteomes" id="UP001224775">
    <property type="component" value="Unassembled WGS sequence"/>
</dbReference>
<evidence type="ECO:0000313" key="2">
    <source>
        <dbReference type="EMBL" id="KAK1733827.1"/>
    </source>
</evidence>
<reference evidence="2" key="1">
    <citation type="submission" date="2023-06" db="EMBL/GenBank/DDBJ databases">
        <title>Survivors Of The Sea: Transcriptome response of Skeletonema marinoi to long-term dormancy.</title>
        <authorList>
            <person name="Pinder M.I.M."/>
            <person name="Kourtchenko O."/>
            <person name="Robertson E.K."/>
            <person name="Larsson T."/>
            <person name="Maumus F."/>
            <person name="Osuna-Cruz C.M."/>
            <person name="Vancaester E."/>
            <person name="Stenow R."/>
            <person name="Vandepoele K."/>
            <person name="Ploug H."/>
            <person name="Bruchert V."/>
            <person name="Godhe A."/>
            <person name="Topel M."/>
        </authorList>
    </citation>
    <scope>NUCLEOTIDE SEQUENCE</scope>
    <source>
        <strain evidence="2">R05AC</strain>
    </source>
</reference>
<proteinExistence type="predicted"/>
<evidence type="ECO:0000256" key="1">
    <source>
        <dbReference type="SAM" id="MobiDB-lite"/>
    </source>
</evidence>
<comment type="caution">
    <text evidence="2">The sequence shown here is derived from an EMBL/GenBank/DDBJ whole genome shotgun (WGS) entry which is preliminary data.</text>
</comment>
<organism evidence="2 3">
    <name type="scientific">Skeletonema marinoi</name>
    <dbReference type="NCBI Taxonomy" id="267567"/>
    <lineage>
        <taxon>Eukaryota</taxon>
        <taxon>Sar</taxon>
        <taxon>Stramenopiles</taxon>
        <taxon>Ochrophyta</taxon>
        <taxon>Bacillariophyta</taxon>
        <taxon>Coscinodiscophyceae</taxon>
        <taxon>Thalassiosirophycidae</taxon>
        <taxon>Thalassiosirales</taxon>
        <taxon>Skeletonemataceae</taxon>
        <taxon>Skeletonema</taxon>
        <taxon>Skeletonema marinoi-dohrnii complex</taxon>
    </lineage>
</organism>
<evidence type="ECO:0000313" key="3">
    <source>
        <dbReference type="Proteomes" id="UP001224775"/>
    </source>
</evidence>
<accession>A0AAD9D4U6</accession>
<feature type="region of interest" description="Disordered" evidence="1">
    <location>
        <begin position="150"/>
        <end position="186"/>
    </location>
</feature>
<sequence>MILRDVSEFAGAALRFHARFEAMKAEKIGVGENPLGSSSGERDGIEWNLPNKRHGRYGGVGSSVSSTITCVCWSCLVSSDTYASTRFGICSFCASAKKDKRANGYGNESTASDSAGANWSIPGCHVPVSSMIHSWLATCQAGWPVPNEFEGGKIPSHTENISTDPSEDRESPIPPKEIVLSATNQS</sequence>
<name>A0AAD9D4U6_9STRA</name>
<gene>
    <name evidence="2" type="ORF">QTG54_015524</name>
</gene>
<protein>
    <submittedName>
        <fullName evidence="2">Uncharacterized protein</fullName>
    </submittedName>
</protein>
<dbReference type="AlphaFoldDB" id="A0AAD9D4U6"/>